<protein>
    <recommendedName>
        <fullName evidence="4">Trehalose 6-phosphate phosphatase</fullName>
        <ecNumber evidence="4">3.1.3.12</ecNumber>
    </recommendedName>
</protein>
<keyword evidence="6" id="KW-1185">Reference proteome</keyword>
<evidence type="ECO:0000256" key="3">
    <source>
        <dbReference type="ARBA" id="ARBA00022801"/>
    </source>
</evidence>
<dbReference type="InterPro" id="IPR003337">
    <property type="entry name" value="Trehalose_PPase"/>
</dbReference>
<dbReference type="CDD" id="cd01627">
    <property type="entry name" value="HAD_TPP"/>
    <property type="match status" value="1"/>
</dbReference>
<proteinExistence type="inferred from homology"/>
<dbReference type="GO" id="GO:0005992">
    <property type="term" value="P:trehalose biosynthetic process"/>
    <property type="evidence" value="ECO:0007669"/>
    <property type="project" value="UniProtKB-UniPathway"/>
</dbReference>
<evidence type="ECO:0000313" key="5">
    <source>
        <dbReference type="EMBL" id="GAP65066.1"/>
    </source>
</evidence>
<comment type="cofactor">
    <cofactor evidence="4">
        <name>Mg(2+)</name>
        <dbReference type="ChEBI" id="CHEBI:18420"/>
    </cofactor>
</comment>
<keyword evidence="4" id="KW-0460">Magnesium</keyword>
<keyword evidence="4" id="KW-0479">Metal-binding</keyword>
<comment type="pathway">
    <text evidence="1 4">Glycan biosynthesis; trehalose biosynthesis.</text>
</comment>
<dbReference type="AlphaFoldDB" id="A0A0K8QK38"/>
<dbReference type="SUPFAM" id="SSF56784">
    <property type="entry name" value="HAD-like"/>
    <property type="match status" value="1"/>
</dbReference>
<evidence type="ECO:0000256" key="4">
    <source>
        <dbReference type="RuleBase" id="RU361117"/>
    </source>
</evidence>
<dbReference type="NCBIfam" id="TIGR00685">
    <property type="entry name" value="T6PP"/>
    <property type="match status" value="1"/>
</dbReference>
<dbReference type="EC" id="3.1.3.12" evidence="4"/>
<keyword evidence="3 4" id="KW-0378">Hydrolase</keyword>
<dbReference type="PANTHER" id="PTHR43768">
    <property type="entry name" value="TREHALOSE 6-PHOSPHATE PHOSPHATASE"/>
    <property type="match status" value="1"/>
</dbReference>
<dbReference type="PANTHER" id="PTHR43768:SF3">
    <property type="entry name" value="TREHALOSE 6-PHOSPHATE PHOSPHATASE"/>
    <property type="match status" value="1"/>
</dbReference>
<dbReference type="InterPro" id="IPR036412">
    <property type="entry name" value="HAD-like_sf"/>
</dbReference>
<dbReference type="InterPro" id="IPR044651">
    <property type="entry name" value="OTSB-like"/>
</dbReference>
<evidence type="ECO:0000256" key="1">
    <source>
        <dbReference type="ARBA" id="ARBA00005199"/>
    </source>
</evidence>
<gene>
    <name evidence="5" type="ORF">MBSD_n0354</name>
</gene>
<reference evidence="5" key="1">
    <citation type="submission" date="2015-08" db="EMBL/GenBank/DDBJ databases">
        <title>Complete DNA Sequence of Pseudomonas syringae pv. actinidiae, the Causal Agent of Kiwifruit Canker Disease.</title>
        <authorList>
            <person name="Rikkerink E.H.A."/>
            <person name="Fineran P.C."/>
        </authorList>
    </citation>
    <scope>NUCLEOTIDE SEQUENCE</scope>
    <source>
        <strain evidence="5">SkMP5</strain>
    </source>
</reference>
<comment type="similarity">
    <text evidence="2 4">Belongs to the trehalose phosphatase family.</text>
</comment>
<sequence>MIRPYRPQICEVEPRSTPAPGTPLPRPPLPHRGAPWALFLDVDGSLLEFAASPSGVRVPPALIGLLQRLRDALDGALALVSGRGIDDLDRLFAPLRLPAAGVHGCELRAADGARRALELDRALAARLHARARELAAALPGVRLEPKPAAVALHYRHAPALAAQVHEGAARIAAALPGIALQPGAMVCELKPAGADKGRAVEALRAAPPFRDRTPVFVGDDLTDEHAFAAVNRADGLSVLVGARPSAARYALPAPADVHAWLRRVAAALEQGGSGP</sequence>
<dbReference type="UniPathway" id="UPA00299"/>
<name>A0A0K8QK38_9GAMM</name>
<accession>A0A0K8QK38</accession>
<evidence type="ECO:0000313" key="6">
    <source>
        <dbReference type="Proteomes" id="UP000253740"/>
    </source>
</evidence>
<dbReference type="Pfam" id="PF02358">
    <property type="entry name" value="Trehalose_PPase"/>
    <property type="match status" value="1"/>
</dbReference>
<dbReference type="GO" id="GO:0000287">
    <property type="term" value="F:magnesium ion binding"/>
    <property type="evidence" value="ECO:0007669"/>
    <property type="project" value="UniProtKB-ARBA"/>
</dbReference>
<dbReference type="Gene3D" id="3.40.50.1000">
    <property type="entry name" value="HAD superfamily/HAD-like"/>
    <property type="match status" value="1"/>
</dbReference>
<dbReference type="Proteomes" id="UP000253740">
    <property type="component" value="Unassembled WGS sequence"/>
</dbReference>
<dbReference type="NCBIfam" id="TIGR01484">
    <property type="entry name" value="HAD-SF-IIB"/>
    <property type="match status" value="1"/>
</dbReference>
<comment type="function">
    <text evidence="4">Removes the phosphate from trehalose 6-phosphate to produce free trehalose.</text>
</comment>
<dbReference type="Gene3D" id="3.30.70.1020">
    <property type="entry name" value="Trehalose-6-phosphate phosphatase related protein, domain 2"/>
    <property type="match status" value="1"/>
</dbReference>
<dbReference type="InterPro" id="IPR023214">
    <property type="entry name" value="HAD_sf"/>
</dbReference>
<dbReference type="GO" id="GO:0004805">
    <property type="term" value="F:trehalose-phosphatase activity"/>
    <property type="evidence" value="ECO:0007669"/>
    <property type="project" value="UniProtKB-EC"/>
</dbReference>
<organism evidence="5">
    <name type="scientific">Mizugakiibacter sediminis</name>
    <dbReference type="NCBI Taxonomy" id="1475481"/>
    <lineage>
        <taxon>Bacteria</taxon>
        <taxon>Pseudomonadati</taxon>
        <taxon>Pseudomonadota</taxon>
        <taxon>Gammaproteobacteria</taxon>
        <taxon>Lysobacterales</taxon>
        <taxon>Rhodanobacteraceae</taxon>
        <taxon>Mizugakiibacter</taxon>
    </lineage>
</organism>
<comment type="catalytic activity">
    <reaction evidence="4">
        <text>alpha,alpha-trehalose 6-phosphate + H2O = alpha,alpha-trehalose + phosphate</text>
        <dbReference type="Rhea" id="RHEA:23420"/>
        <dbReference type="ChEBI" id="CHEBI:15377"/>
        <dbReference type="ChEBI" id="CHEBI:16551"/>
        <dbReference type="ChEBI" id="CHEBI:43474"/>
        <dbReference type="ChEBI" id="CHEBI:58429"/>
        <dbReference type="EC" id="3.1.3.12"/>
    </reaction>
</comment>
<dbReference type="InterPro" id="IPR006379">
    <property type="entry name" value="HAD-SF_hydro_IIB"/>
</dbReference>
<evidence type="ECO:0000256" key="2">
    <source>
        <dbReference type="ARBA" id="ARBA00008770"/>
    </source>
</evidence>
<dbReference type="STRING" id="1475481.GCA_000953855_00358"/>
<dbReference type="EMBL" id="DF970146">
    <property type="protein sequence ID" value="GAP65066.1"/>
    <property type="molecule type" value="Genomic_DNA"/>
</dbReference>